<keyword evidence="4" id="KW-0479">Metal-binding</keyword>
<comment type="caution">
    <text evidence="11">Lacks conserved residue(s) required for the propagation of feature annotation.</text>
</comment>
<evidence type="ECO:0000313" key="13">
    <source>
        <dbReference type="EMBL" id="MSS84520.1"/>
    </source>
</evidence>
<feature type="domain" description="4Fe-4S Wbl-type" evidence="12">
    <location>
        <begin position="9"/>
        <end position="79"/>
    </location>
</feature>
<evidence type="ECO:0000259" key="12">
    <source>
        <dbReference type="PROSITE" id="PS51674"/>
    </source>
</evidence>
<dbReference type="RefSeq" id="WP_154544943.1">
    <property type="nucleotide sequence ID" value="NZ_VULO01000007.1"/>
</dbReference>
<sequence>MSEWTTSALCAQVDAELFFPPDGMRGEKLEQWEHDARQVCRECPVRRECLDEAMRHEHGKGRAYRHGMWGGLTPEQRISLELGVTLRRLPLTGTTRKCAGENCARVLRPGRSSADDYPGTWENRGHGMCPRCCTRYYRTRRAQSELGRAA</sequence>
<accession>A0A6N7VU70</accession>
<dbReference type="GO" id="GO:0045454">
    <property type="term" value="P:cell redox homeostasis"/>
    <property type="evidence" value="ECO:0007669"/>
    <property type="project" value="TreeGrafter"/>
</dbReference>
<evidence type="ECO:0000256" key="8">
    <source>
        <dbReference type="ARBA" id="ARBA00023125"/>
    </source>
</evidence>
<keyword evidence="6" id="KW-0411">Iron-sulfur</keyword>
<comment type="PTM">
    <text evidence="11">Upon Fe-S cluster removal intramolecular disulfide bonds are formed.</text>
</comment>
<organism evidence="13 14">
    <name type="scientific">Scrofimicrobium canadense</name>
    <dbReference type="NCBI Taxonomy" id="2652290"/>
    <lineage>
        <taxon>Bacteria</taxon>
        <taxon>Bacillati</taxon>
        <taxon>Actinomycetota</taxon>
        <taxon>Actinomycetes</taxon>
        <taxon>Actinomycetales</taxon>
        <taxon>Actinomycetaceae</taxon>
        <taxon>Scrofimicrobium</taxon>
    </lineage>
</organism>
<comment type="cofactor">
    <cofactor evidence="11">
        <name>[4Fe-4S] cluster</name>
        <dbReference type="ChEBI" id="CHEBI:49883"/>
    </cofactor>
    <text evidence="11">Binds 1 [4Fe-4S] cluster per subunit. Following nitrosylation of the [4Fe-4S] cluster binds 1 [4Fe-8(NO)] cluster per subunit.</text>
</comment>
<keyword evidence="5" id="KW-0408">Iron</keyword>
<evidence type="ECO:0000313" key="14">
    <source>
        <dbReference type="Proteomes" id="UP000470875"/>
    </source>
</evidence>
<dbReference type="GO" id="GO:0005737">
    <property type="term" value="C:cytoplasm"/>
    <property type="evidence" value="ECO:0007669"/>
    <property type="project" value="UniProtKB-SubCell"/>
</dbReference>
<comment type="subcellular location">
    <subcellularLocation>
        <location evidence="1 11">Cytoplasm</location>
    </subcellularLocation>
</comment>
<evidence type="ECO:0000256" key="9">
    <source>
        <dbReference type="ARBA" id="ARBA00023157"/>
    </source>
</evidence>
<gene>
    <name evidence="11" type="primary">whiB</name>
    <name evidence="13" type="ORF">FYJ24_07025</name>
</gene>
<evidence type="ECO:0000256" key="10">
    <source>
        <dbReference type="ARBA" id="ARBA00023163"/>
    </source>
</evidence>
<evidence type="ECO:0000256" key="1">
    <source>
        <dbReference type="ARBA" id="ARBA00004496"/>
    </source>
</evidence>
<keyword evidence="8 11" id="KW-0238">DNA-binding</keyword>
<dbReference type="HAMAP" id="MF_01479">
    <property type="entry name" value="WhiB"/>
    <property type="match status" value="1"/>
</dbReference>
<dbReference type="GO" id="GO:0035731">
    <property type="term" value="F:dinitrosyl-iron complex binding"/>
    <property type="evidence" value="ECO:0007669"/>
    <property type="project" value="UniProtKB-UniRule"/>
</dbReference>
<evidence type="ECO:0000256" key="2">
    <source>
        <dbReference type="ARBA" id="ARBA00006597"/>
    </source>
</evidence>
<keyword evidence="14" id="KW-1185">Reference proteome</keyword>
<dbReference type="GO" id="GO:0047134">
    <property type="term" value="F:protein-disulfide reductase [NAD(P)H] activity"/>
    <property type="evidence" value="ECO:0007669"/>
    <property type="project" value="TreeGrafter"/>
</dbReference>
<dbReference type="Proteomes" id="UP000470875">
    <property type="component" value="Unassembled WGS sequence"/>
</dbReference>
<dbReference type="PANTHER" id="PTHR38839">
    <property type="entry name" value="TRANSCRIPTIONAL REGULATOR WHID-RELATED"/>
    <property type="match status" value="1"/>
</dbReference>
<reference evidence="13 14" key="1">
    <citation type="submission" date="2019-08" db="EMBL/GenBank/DDBJ databases">
        <title>In-depth cultivation of the pig gut microbiome towards novel bacterial diversity and tailored functional studies.</title>
        <authorList>
            <person name="Wylensek D."/>
            <person name="Hitch T.C.A."/>
            <person name="Clavel T."/>
        </authorList>
    </citation>
    <scope>NUCLEOTIDE SEQUENCE [LARGE SCALE GENOMIC DNA]</scope>
    <source>
        <strain evidence="13 14">WB03_NA08</strain>
    </source>
</reference>
<dbReference type="GO" id="GO:0051539">
    <property type="term" value="F:4 iron, 4 sulfur cluster binding"/>
    <property type="evidence" value="ECO:0007669"/>
    <property type="project" value="UniProtKB-UniRule"/>
</dbReference>
<dbReference type="GO" id="GO:0045892">
    <property type="term" value="P:negative regulation of DNA-templated transcription"/>
    <property type="evidence" value="ECO:0007669"/>
    <property type="project" value="TreeGrafter"/>
</dbReference>
<keyword evidence="3" id="KW-0004">4Fe-4S</keyword>
<comment type="similarity">
    <text evidence="2 11">Belongs to the WhiB family.</text>
</comment>
<proteinExistence type="inferred from homology"/>
<dbReference type="EMBL" id="VULO01000007">
    <property type="protein sequence ID" value="MSS84520.1"/>
    <property type="molecule type" value="Genomic_DNA"/>
</dbReference>
<comment type="caution">
    <text evidence="13">The sequence shown here is derived from an EMBL/GenBank/DDBJ whole genome shotgun (WGS) entry which is preliminary data.</text>
</comment>
<dbReference type="Pfam" id="PF02467">
    <property type="entry name" value="Whib"/>
    <property type="match status" value="1"/>
</dbReference>
<keyword evidence="10 11" id="KW-0804">Transcription</keyword>
<dbReference type="PROSITE" id="PS51674">
    <property type="entry name" value="4FE4S_WBL"/>
    <property type="match status" value="1"/>
</dbReference>
<evidence type="ECO:0000256" key="6">
    <source>
        <dbReference type="ARBA" id="ARBA00023014"/>
    </source>
</evidence>
<dbReference type="AlphaFoldDB" id="A0A6N7VU70"/>
<name>A0A6N7VU70_9ACTO</name>
<evidence type="ECO:0000256" key="3">
    <source>
        <dbReference type="ARBA" id="ARBA00022485"/>
    </source>
</evidence>
<comment type="function">
    <text evidence="11">Acts as a transcriptional regulator. Probably redox-responsive. The apo- but not holo-form probably binds DNA.</text>
</comment>
<dbReference type="GO" id="GO:0003677">
    <property type="term" value="F:DNA binding"/>
    <property type="evidence" value="ECO:0007669"/>
    <property type="project" value="UniProtKB-UniRule"/>
</dbReference>
<evidence type="ECO:0000256" key="11">
    <source>
        <dbReference type="HAMAP-Rule" id="MF_01479"/>
    </source>
</evidence>
<keyword evidence="7 11" id="KW-0805">Transcription regulation</keyword>
<dbReference type="GO" id="GO:0046872">
    <property type="term" value="F:metal ion binding"/>
    <property type="evidence" value="ECO:0007669"/>
    <property type="project" value="UniProtKB-KW"/>
</dbReference>
<evidence type="ECO:0000256" key="5">
    <source>
        <dbReference type="ARBA" id="ARBA00023004"/>
    </source>
</evidence>
<evidence type="ECO:0000256" key="4">
    <source>
        <dbReference type="ARBA" id="ARBA00022723"/>
    </source>
</evidence>
<keyword evidence="9 11" id="KW-1015">Disulfide bond</keyword>
<protein>
    <recommendedName>
        <fullName evidence="11">Transcriptional regulator WhiB</fullName>
    </recommendedName>
</protein>
<keyword evidence="11" id="KW-0963">Cytoplasm</keyword>
<dbReference type="InterPro" id="IPR003482">
    <property type="entry name" value="Whib"/>
</dbReference>
<dbReference type="InterPro" id="IPR034768">
    <property type="entry name" value="4FE4S_WBL"/>
</dbReference>
<comment type="PTM">
    <text evidence="11">The Fe-S cluster can be nitrosylated by nitric oxide (NO).</text>
</comment>
<evidence type="ECO:0000256" key="7">
    <source>
        <dbReference type="ARBA" id="ARBA00023015"/>
    </source>
</evidence>